<comment type="caution">
    <text evidence="1">The sequence shown here is derived from an EMBL/GenBank/DDBJ whole genome shotgun (WGS) entry which is preliminary data.</text>
</comment>
<dbReference type="EMBL" id="QXFZ01000899">
    <property type="protein sequence ID" value="KAE9101796.1"/>
    <property type="molecule type" value="Genomic_DNA"/>
</dbReference>
<evidence type="ECO:0000313" key="11">
    <source>
        <dbReference type="Proteomes" id="UP000433483"/>
    </source>
</evidence>
<evidence type="ECO:0000313" key="4">
    <source>
        <dbReference type="EMBL" id="KAE9101796.1"/>
    </source>
</evidence>
<evidence type="ECO:0000313" key="6">
    <source>
        <dbReference type="EMBL" id="KAE9191851.1"/>
    </source>
</evidence>
<dbReference type="AlphaFoldDB" id="A0A6A3EK24"/>
<sequence length="57" mass="5899">MASVTSLVFLPCVSPPIGCGELLLLSSNTSSGRSRFTGPTSSHFVCSLCEVHGEIEG</sequence>
<evidence type="ECO:0000313" key="16">
    <source>
        <dbReference type="Proteomes" id="UP000460718"/>
    </source>
</evidence>
<organism evidence="1 10">
    <name type="scientific">Phytophthora fragariae</name>
    <dbReference type="NCBI Taxonomy" id="53985"/>
    <lineage>
        <taxon>Eukaryota</taxon>
        <taxon>Sar</taxon>
        <taxon>Stramenopiles</taxon>
        <taxon>Oomycota</taxon>
        <taxon>Peronosporomycetes</taxon>
        <taxon>Peronosporales</taxon>
        <taxon>Peronosporaceae</taxon>
        <taxon>Phytophthora</taxon>
    </lineage>
</organism>
<evidence type="ECO:0000313" key="7">
    <source>
        <dbReference type="EMBL" id="KAE9211890.1"/>
    </source>
</evidence>
<protein>
    <submittedName>
        <fullName evidence="1">Uncharacterized protein</fullName>
    </submittedName>
</protein>
<name>A0A6A3EK24_9STRA</name>
<evidence type="ECO:0000313" key="3">
    <source>
        <dbReference type="EMBL" id="KAE9091137.1"/>
    </source>
</evidence>
<evidence type="ECO:0000313" key="10">
    <source>
        <dbReference type="Proteomes" id="UP000429523"/>
    </source>
</evidence>
<evidence type="ECO:0000313" key="18">
    <source>
        <dbReference type="Proteomes" id="UP000488956"/>
    </source>
</evidence>
<evidence type="ECO:0000313" key="1">
    <source>
        <dbReference type="EMBL" id="KAE8932647.1"/>
    </source>
</evidence>
<dbReference type="Proteomes" id="UP000441208">
    <property type="component" value="Unassembled WGS sequence"/>
</dbReference>
<evidence type="ECO:0000313" key="5">
    <source>
        <dbReference type="EMBL" id="KAE9120918.1"/>
    </source>
</evidence>
<reference evidence="10 11" key="1">
    <citation type="submission" date="2018-08" db="EMBL/GenBank/DDBJ databases">
        <title>Genomic investigation of the strawberry pathogen Phytophthora fragariae indicates pathogenicity is determined by transcriptional variation in three key races.</title>
        <authorList>
            <person name="Adams T.M."/>
            <person name="Armitage A.D."/>
            <person name="Sobczyk M.K."/>
            <person name="Bates H.J."/>
            <person name="Dunwell J.M."/>
            <person name="Nellist C.F."/>
            <person name="Harrison R.J."/>
        </authorList>
    </citation>
    <scope>NUCLEOTIDE SEQUENCE [LARGE SCALE GENOMIC DNA]</scope>
    <source>
        <strain evidence="9 12">A4</strain>
        <strain evidence="8 13">BC-1</strain>
        <strain evidence="7 17">BC-23</strain>
        <strain evidence="6 11">NOV-27</strain>
        <strain evidence="5 14">NOV-5</strain>
        <strain evidence="4 15">NOV-71</strain>
        <strain evidence="1 10">NOV-9</strain>
        <strain evidence="3 18">ONT-3</strain>
        <strain evidence="2 16">SCRP245</strain>
    </source>
</reference>
<evidence type="ECO:0000313" key="2">
    <source>
        <dbReference type="EMBL" id="KAE8995173.1"/>
    </source>
</evidence>
<dbReference type="Proteomes" id="UP000460718">
    <property type="component" value="Unassembled WGS sequence"/>
</dbReference>
<evidence type="ECO:0000313" key="15">
    <source>
        <dbReference type="Proteomes" id="UP000441208"/>
    </source>
</evidence>
<dbReference type="EMBL" id="QXGD01000946">
    <property type="protein sequence ID" value="KAE9219440.1"/>
    <property type="molecule type" value="Genomic_DNA"/>
</dbReference>
<gene>
    <name evidence="9" type="ORF">PF001_g18108</name>
    <name evidence="8" type="ORF">PF002_g16184</name>
    <name evidence="7" type="ORF">PF004_g15783</name>
    <name evidence="6" type="ORF">PF005_g18688</name>
    <name evidence="5" type="ORF">PF006_g18021</name>
    <name evidence="4" type="ORF">PF007_g14995</name>
    <name evidence="1" type="ORF">PF009_g17334</name>
    <name evidence="3" type="ORF">PF010_g18307</name>
    <name evidence="2" type="ORF">PF011_g16440</name>
</gene>
<dbReference type="EMBL" id="QXGC01001078">
    <property type="protein sequence ID" value="KAE9211890.1"/>
    <property type="molecule type" value="Genomic_DNA"/>
</dbReference>
<evidence type="ECO:0000313" key="17">
    <source>
        <dbReference type="Proteomes" id="UP000476176"/>
    </source>
</evidence>
<dbReference type="EMBL" id="QXFW01001176">
    <property type="protein sequence ID" value="KAE8995173.1"/>
    <property type="molecule type" value="Genomic_DNA"/>
</dbReference>
<evidence type="ECO:0000313" key="13">
    <source>
        <dbReference type="Proteomes" id="UP000440367"/>
    </source>
</evidence>
<dbReference type="EMBL" id="QXGF01001095">
    <property type="protein sequence ID" value="KAE8932647.1"/>
    <property type="molecule type" value="Genomic_DNA"/>
</dbReference>
<dbReference type="Proteomes" id="UP000440732">
    <property type="component" value="Unassembled WGS sequence"/>
</dbReference>
<keyword evidence="11" id="KW-1185">Reference proteome</keyword>
<evidence type="ECO:0000313" key="9">
    <source>
        <dbReference type="EMBL" id="KAE9293757.1"/>
    </source>
</evidence>
<dbReference type="Proteomes" id="UP000437068">
    <property type="component" value="Unassembled WGS sequence"/>
</dbReference>
<dbReference type="Proteomes" id="UP000429523">
    <property type="component" value="Unassembled WGS sequence"/>
</dbReference>
<proteinExistence type="predicted"/>
<accession>A0A6A3EK24</accession>
<dbReference type="EMBL" id="QXGE01001357">
    <property type="protein sequence ID" value="KAE9293757.1"/>
    <property type="molecule type" value="Genomic_DNA"/>
</dbReference>
<dbReference type="Proteomes" id="UP000433483">
    <property type="component" value="Unassembled WGS sequence"/>
</dbReference>
<dbReference type="EMBL" id="QXFX01001388">
    <property type="protein sequence ID" value="KAE9091137.1"/>
    <property type="molecule type" value="Genomic_DNA"/>
</dbReference>
<dbReference type="EMBL" id="QXGB01001376">
    <property type="protein sequence ID" value="KAE9191851.1"/>
    <property type="molecule type" value="Genomic_DNA"/>
</dbReference>
<dbReference type="Proteomes" id="UP000488956">
    <property type="component" value="Unassembled WGS sequence"/>
</dbReference>
<evidence type="ECO:0000313" key="8">
    <source>
        <dbReference type="EMBL" id="KAE9219440.1"/>
    </source>
</evidence>
<evidence type="ECO:0000313" key="14">
    <source>
        <dbReference type="Proteomes" id="UP000440732"/>
    </source>
</evidence>
<dbReference type="Proteomes" id="UP000440367">
    <property type="component" value="Unassembled WGS sequence"/>
</dbReference>
<dbReference type="EMBL" id="QXGA01001368">
    <property type="protein sequence ID" value="KAE9120918.1"/>
    <property type="molecule type" value="Genomic_DNA"/>
</dbReference>
<dbReference type="Proteomes" id="UP000476176">
    <property type="component" value="Unassembled WGS sequence"/>
</dbReference>
<evidence type="ECO:0000313" key="12">
    <source>
        <dbReference type="Proteomes" id="UP000437068"/>
    </source>
</evidence>